<accession>A0A5M6I8I7</accession>
<reference evidence="7 8" key="1">
    <citation type="submission" date="2019-09" db="EMBL/GenBank/DDBJ databases">
        <title>Genome sequence of Roseospira marina, one of the more divergent members of the non-sulfur purple photosynthetic bacterial family, the Rhodospirillaceae.</title>
        <authorList>
            <person name="Meyer T."/>
            <person name="Kyndt J."/>
        </authorList>
    </citation>
    <scope>NUCLEOTIDE SEQUENCE [LARGE SCALE GENOMIC DNA]</scope>
    <source>
        <strain evidence="7 8">DSM 15113</strain>
    </source>
</reference>
<dbReference type="InterPro" id="IPR006694">
    <property type="entry name" value="Fatty_acid_hydroxylase"/>
</dbReference>
<organism evidence="7 8">
    <name type="scientific">Roseospira marina</name>
    <dbReference type="NCBI Taxonomy" id="140057"/>
    <lineage>
        <taxon>Bacteria</taxon>
        <taxon>Pseudomonadati</taxon>
        <taxon>Pseudomonadota</taxon>
        <taxon>Alphaproteobacteria</taxon>
        <taxon>Rhodospirillales</taxon>
        <taxon>Rhodospirillaceae</taxon>
        <taxon>Roseospira</taxon>
    </lineage>
</organism>
<evidence type="ECO:0000256" key="5">
    <source>
        <dbReference type="SAM" id="Phobius"/>
    </source>
</evidence>
<dbReference type="PANTHER" id="PTHR11863">
    <property type="entry name" value="STEROL DESATURASE"/>
    <property type="match status" value="1"/>
</dbReference>
<dbReference type="Pfam" id="PF04116">
    <property type="entry name" value="FA_hydroxylase"/>
    <property type="match status" value="1"/>
</dbReference>
<evidence type="ECO:0000256" key="3">
    <source>
        <dbReference type="ARBA" id="ARBA00022989"/>
    </source>
</evidence>
<comment type="subcellular location">
    <subcellularLocation>
        <location evidence="1">Membrane</location>
    </subcellularLocation>
</comment>
<protein>
    <submittedName>
        <fullName evidence="7">Sterol desaturase family protein</fullName>
    </submittedName>
</protein>
<feature type="transmembrane region" description="Helical" evidence="5">
    <location>
        <begin position="150"/>
        <end position="175"/>
    </location>
</feature>
<name>A0A5M6I8I7_9PROT</name>
<dbReference type="GO" id="GO:0008610">
    <property type="term" value="P:lipid biosynthetic process"/>
    <property type="evidence" value="ECO:0007669"/>
    <property type="project" value="InterPro"/>
</dbReference>
<evidence type="ECO:0000256" key="4">
    <source>
        <dbReference type="ARBA" id="ARBA00023136"/>
    </source>
</evidence>
<feature type="transmembrane region" description="Helical" evidence="5">
    <location>
        <begin position="85"/>
        <end position="104"/>
    </location>
</feature>
<dbReference type="OrthoDB" id="9770329at2"/>
<dbReference type="EMBL" id="VWPJ01000016">
    <property type="protein sequence ID" value="KAA5604556.1"/>
    <property type="molecule type" value="Genomic_DNA"/>
</dbReference>
<evidence type="ECO:0000256" key="2">
    <source>
        <dbReference type="ARBA" id="ARBA00022692"/>
    </source>
</evidence>
<feature type="domain" description="Fatty acid hydroxylase" evidence="6">
    <location>
        <begin position="93"/>
        <end position="228"/>
    </location>
</feature>
<dbReference type="InterPro" id="IPR050307">
    <property type="entry name" value="Sterol_Desaturase_Related"/>
</dbReference>
<evidence type="ECO:0000313" key="8">
    <source>
        <dbReference type="Proteomes" id="UP000324065"/>
    </source>
</evidence>
<feature type="transmembrane region" description="Helical" evidence="5">
    <location>
        <begin position="12"/>
        <end position="31"/>
    </location>
</feature>
<evidence type="ECO:0000313" key="7">
    <source>
        <dbReference type="EMBL" id="KAA5604556.1"/>
    </source>
</evidence>
<evidence type="ECO:0000256" key="1">
    <source>
        <dbReference type="ARBA" id="ARBA00004370"/>
    </source>
</evidence>
<dbReference type="Proteomes" id="UP000324065">
    <property type="component" value="Unassembled WGS sequence"/>
</dbReference>
<dbReference type="RefSeq" id="WP_150063294.1">
    <property type="nucleotide sequence ID" value="NZ_JACHII010000013.1"/>
</dbReference>
<keyword evidence="8" id="KW-1185">Reference proteome</keyword>
<dbReference type="GO" id="GO:0016020">
    <property type="term" value="C:membrane"/>
    <property type="evidence" value="ECO:0007669"/>
    <property type="project" value="UniProtKB-SubCell"/>
</dbReference>
<keyword evidence="3 5" id="KW-1133">Transmembrane helix</keyword>
<dbReference type="AlphaFoldDB" id="A0A5M6I8I7"/>
<gene>
    <name evidence="7" type="ORF">F1188_15185</name>
</gene>
<keyword evidence="2 5" id="KW-0812">Transmembrane</keyword>
<keyword evidence="4 5" id="KW-0472">Membrane</keyword>
<proteinExistence type="predicted"/>
<evidence type="ECO:0000259" key="6">
    <source>
        <dbReference type="Pfam" id="PF04116"/>
    </source>
</evidence>
<comment type="caution">
    <text evidence="7">The sequence shown here is derived from an EMBL/GenBank/DDBJ whole genome shotgun (WGS) entry which is preliminary data.</text>
</comment>
<feature type="transmembrane region" description="Helical" evidence="5">
    <location>
        <begin position="43"/>
        <end position="65"/>
    </location>
</feature>
<dbReference type="GO" id="GO:0005506">
    <property type="term" value="F:iron ion binding"/>
    <property type="evidence" value="ECO:0007669"/>
    <property type="project" value="InterPro"/>
</dbReference>
<dbReference type="GO" id="GO:0016491">
    <property type="term" value="F:oxidoreductase activity"/>
    <property type="evidence" value="ECO:0007669"/>
    <property type="project" value="InterPro"/>
</dbReference>
<sequence>MPDTTLALEGPVRAGVFLGLFAAMALWEAWTPRRRDTLRRGRWPHNIALIVVDSVALRLVLPLLAVEAALRAEAHGWGLLNLLDVPLWLALPVSVLALDLAIYAQHVAFHHVPVLWRLHRVHHTDTAVDVTTALRFHPVEIVLSMAIKMAVVIALGAPAVAVLVFEVLLNGAALFNHGNVALPARLDRSLRRVVVTPDMHRVHHSVHPHETNSNYGFALSWWDRMFGTYTAQPADGHTAMTLGLAVFRAPGDGRLDRLLIQPLHTEAPEQTPPPDSA</sequence>